<gene>
    <name evidence="2" type="ORF">HXL68_02775</name>
</gene>
<accession>A0A930BPP1</accession>
<feature type="transmembrane region" description="Helical" evidence="1">
    <location>
        <begin position="62"/>
        <end position="85"/>
    </location>
</feature>
<sequence>MKWLIDEISALLEQLKQWQTWLGIGLVSAFAGLAYLLATYAFRTDAVLVFLRQAGNSCRELSNGTIIAMFCGMIFFGFTAVLTLGEFQRFVEYRQRAAHREASQSLLWGIIWGAVAVGIAVGALVFFKQYCR</sequence>
<evidence type="ECO:0000313" key="2">
    <source>
        <dbReference type="EMBL" id="MBF1163943.1"/>
    </source>
</evidence>
<evidence type="ECO:0000313" key="3">
    <source>
        <dbReference type="Proteomes" id="UP000718593"/>
    </source>
</evidence>
<dbReference type="EMBL" id="JABZMI010000026">
    <property type="protein sequence ID" value="MBF1163943.1"/>
    <property type="molecule type" value="Genomic_DNA"/>
</dbReference>
<protein>
    <submittedName>
        <fullName evidence="2">Uncharacterized protein</fullName>
    </submittedName>
</protein>
<dbReference type="AlphaFoldDB" id="A0A930BPP1"/>
<dbReference type="RefSeq" id="WP_027458153.1">
    <property type="nucleotide sequence ID" value="NZ_JARBJQ010000005.1"/>
</dbReference>
<keyword evidence="1" id="KW-0472">Membrane</keyword>
<keyword evidence="1" id="KW-1133">Transmembrane helix</keyword>
<keyword evidence="1" id="KW-0812">Transmembrane</keyword>
<organism evidence="2 3">
    <name type="scientific">Dechloromonas agitata</name>
    <dbReference type="NCBI Taxonomy" id="73030"/>
    <lineage>
        <taxon>Bacteria</taxon>
        <taxon>Pseudomonadati</taxon>
        <taxon>Pseudomonadota</taxon>
        <taxon>Betaproteobacteria</taxon>
        <taxon>Rhodocyclales</taxon>
        <taxon>Azonexaceae</taxon>
        <taxon>Dechloromonas</taxon>
    </lineage>
</organism>
<reference evidence="2" key="1">
    <citation type="submission" date="2020-04" db="EMBL/GenBank/DDBJ databases">
        <title>Deep metagenomics examines the oral microbiome during advanced dental caries in children, revealing novel taxa and co-occurrences with host molecules.</title>
        <authorList>
            <person name="Baker J.L."/>
            <person name="Morton J.T."/>
            <person name="Dinis M."/>
            <person name="Alvarez R."/>
            <person name="Tran N.C."/>
            <person name="Knight R."/>
            <person name="Edlund A."/>
        </authorList>
    </citation>
    <scope>NUCLEOTIDE SEQUENCE</scope>
    <source>
        <strain evidence="2">JCVI_32_bin.24</strain>
    </source>
</reference>
<dbReference type="Proteomes" id="UP000718593">
    <property type="component" value="Unassembled WGS sequence"/>
</dbReference>
<comment type="caution">
    <text evidence="2">The sequence shown here is derived from an EMBL/GenBank/DDBJ whole genome shotgun (WGS) entry which is preliminary data.</text>
</comment>
<name>A0A930BPP1_9RHOO</name>
<feature type="transmembrane region" description="Helical" evidence="1">
    <location>
        <begin position="21"/>
        <end position="42"/>
    </location>
</feature>
<feature type="transmembrane region" description="Helical" evidence="1">
    <location>
        <begin position="106"/>
        <end position="127"/>
    </location>
</feature>
<evidence type="ECO:0000256" key="1">
    <source>
        <dbReference type="SAM" id="Phobius"/>
    </source>
</evidence>
<proteinExistence type="predicted"/>